<reference evidence="1 2" key="1">
    <citation type="submission" date="2020-08" db="EMBL/GenBank/DDBJ databases">
        <title>Bridging the membrane lipid divide: bacteria of the FCB group superphylum have the potential to synthesize archaeal ether lipids.</title>
        <authorList>
            <person name="Villanueva L."/>
            <person name="Von Meijenfeldt F.A.B."/>
            <person name="Westbye A.B."/>
            <person name="Yadav S."/>
            <person name="Hopmans E.C."/>
            <person name="Dutilh B.E."/>
            <person name="Sinninghe Damste J.S."/>
        </authorList>
    </citation>
    <scope>NUCLEOTIDE SEQUENCE [LARGE SCALE GENOMIC DNA]</scope>
    <source>
        <strain evidence="1">NIOZ-UU17</strain>
    </source>
</reference>
<dbReference type="Proteomes" id="UP000605201">
    <property type="component" value="Unassembled WGS sequence"/>
</dbReference>
<dbReference type="EMBL" id="JACNIG010000372">
    <property type="protein sequence ID" value="MBC8434031.1"/>
    <property type="molecule type" value="Genomic_DNA"/>
</dbReference>
<organism evidence="1 2">
    <name type="scientific">Candidatus Desulfatibia vada</name>
    <dbReference type="NCBI Taxonomy" id="2841696"/>
    <lineage>
        <taxon>Bacteria</taxon>
        <taxon>Pseudomonadati</taxon>
        <taxon>Thermodesulfobacteriota</taxon>
        <taxon>Desulfobacteria</taxon>
        <taxon>Desulfobacterales</taxon>
        <taxon>Desulfobacterales incertae sedis</taxon>
        <taxon>Candidatus Desulfatibia</taxon>
    </lineage>
</organism>
<gene>
    <name evidence="1" type="ORF">H8D96_19145</name>
</gene>
<accession>A0A8J6TNZ9</accession>
<evidence type="ECO:0000313" key="2">
    <source>
        <dbReference type="Proteomes" id="UP000605201"/>
    </source>
</evidence>
<evidence type="ECO:0000313" key="1">
    <source>
        <dbReference type="EMBL" id="MBC8434031.1"/>
    </source>
</evidence>
<name>A0A8J6TNZ9_9BACT</name>
<sequence>MSNKIPVQIEETNKEVLARIIKATAQKYNCNLVIDFSNGNRKVEFTGDEACKPLIVEELKDILKYDKHTNSLKLNFKNAGGIHCRPSQTARGGKNG</sequence>
<proteinExistence type="predicted"/>
<protein>
    <submittedName>
        <fullName evidence="1">Uncharacterized protein</fullName>
    </submittedName>
</protein>
<comment type="caution">
    <text evidence="1">The sequence shown here is derived from an EMBL/GenBank/DDBJ whole genome shotgun (WGS) entry which is preliminary data.</text>
</comment>
<dbReference type="AlphaFoldDB" id="A0A8J6TNZ9"/>